<evidence type="ECO:0000313" key="3">
    <source>
        <dbReference type="Proteomes" id="UP001595821"/>
    </source>
</evidence>
<name>A0ABD5NWK9_9EURY</name>
<dbReference type="GeneID" id="71854759"/>
<keyword evidence="1" id="KW-0812">Transmembrane</keyword>
<feature type="transmembrane region" description="Helical" evidence="1">
    <location>
        <begin position="43"/>
        <end position="62"/>
    </location>
</feature>
<comment type="caution">
    <text evidence="2">The sequence shown here is derived from an EMBL/GenBank/DDBJ whole genome shotgun (WGS) entry which is preliminary data.</text>
</comment>
<protein>
    <recommendedName>
        <fullName evidence="4">DUF3899 domain-containing protein</fullName>
    </recommendedName>
</protein>
<keyword evidence="1" id="KW-0472">Membrane</keyword>
<evidence type="ECO:0000256" key="1">
    <source>
        <dbReference type="SAM" id="Phobius"/>
    </source>
</evidence>
<feature type="transmembrane region" description="Helical" evidence="1">
    <location>
        <begin position="12"/>
        <end position="31"/>
    </location>
</feature>
<organism evidence="2 3">
    <name type="scientific">Natribaculum luteum</name>
    <dbReference type="NCBI Taxonomy" id="1586232"/>
    <lineage>
        <taxon>Archaea</taxon>
        <taxon>Methanobacteriati</taxon>
        <taxon>Methanobacteriota</taxon>
        <taxon>Stenosarchaea group</taxon>
        <taxon>Halobacteria</taxon>
        <taxon>Halobacteriales</taxon>
        <taxon>Natrialbaceae</taxon>
        <taxon>Natribaculum</taxon>
    </lineage>
</organism>
<accession>A0ABD5NWK9</accession>
<dbReference type="Proteomes" id="UP001595821">
    <property type="component" value="Unassembled WGS sequence"/>
</dbReference>
<dbReference type="AlphaFoldDB" id="A0ABD5NWK9"/>
<evidence type="ECO:0008006" key="4">
    <source>
        <dbReference type="Google" id="ProtNLM"/>
    </source>
</evidence>
<keyword evidence="1" id="KW-1133">Transmembrane helix</keyword>
<dbReference type="EMBL" id="JBHSDJ010000013">
    <property type="protein sequence ID" value="MFC4246461.1"/>
    <property type="molecule type" value="Genomic_DNA"/>
</dbReference>
<evidence type="ECO:0000313" key="2">
    <source>
        <dbReference type="EMBL" id="MFC4246461.1"/>
    </source>
</evidence>
<sequence>MGDRPHSSRLVRAVAVFGVGIPLVVLTVIYAGSRAANLEFGNVVFVLTGLTAVAWFVFAGWGRRMDAARPASELFRFSATTYAKDVSEGTYARLPLPTRLLFVLTGAVVLGWVVLLATF</sequence>
<reference evidence="2 3" key="1">
    <citation type="journal article" date="2014" name="Int. J. Syst. Evol. Microbiol.">
        <title>Complete genome sequence of Corynebacterium casei LMG S-19264T (=DSM 44701T), isolated from a smear-ripened cheese.</title>
        <authorList>
            <consortium name="US DOE Joint Genome Institute (JGI-PGF)"/>
            <person name="Walter F."/>
            <person name="Albersmeier A."/>
            <person name="Kalinowski J."/>
            <person name="Ruckert C."/>
        </authorList>
    </citation>
    <scope>NUCLEOTIDE SEQUENCE [LARGE SCALE GENOMIC DNA]</scope>
    <source>
        <strain evidence="2 3">IBRC-M 10912</strain>
    </source>
</reference>
<gene>
    <name evidence="2" type="ORF">ACFOZ7_05550</name>
</gene>
<proteinExistence type="predicted"/>
<dbReference type="RefSeq" id="WP_246966999.1">
    <property type="nucleotide sequence ID" value="NZ_CP095397.1"/>
</dbReference>
<feature type="transmembrane region" description="Helical" evidence="1">
    <location>
        <begin position="100"/>
        <end position="118"/>
    </location>
</feature>